<evidence type="ECO:0000313" key="1">
    <source>
        <dbReference type="EMBL" id="KAI3697716.1"/>
    </source>
</evidence>
<keyword evidence="2" id="KW-1185">Reference proteome</keyword>
<evidence type="ECO:0000313" key="2">
    <source>
        <dbReference type="Proteomes" id="UP001055879"/>
    </source>
</evidence>
<organism evidence="1 2">
    <name type="scientific">Arctium lappa</name>
    <name type="common">Greater burdock</name>
    <name type="synonym">Lappa major</name>
    <dbReference type="NCBI Taxonomy" id="4217"/>
    <lineage>
        <taxon>Eukaryota</taxon>
        <taxon>Viridiplantae</taxon>
        <taxon>Streptophyta</taxon>
        <taxon>Embryophyta</taxon>
        <taxon>Tracheophyta</taxon>
        <taxon>Spermatophyta</taxon>
        <taxon>Magnoliopsida</taxon>
        <taxon>eudicotyledons</taxon>
        <taxon>Gunneridae</taxon>
        <taxon>Pentapetalae</taxon>
        <taxon>asterids</taxon>
        <taxon>campanulids</taxon>
        <taxon>Asterales</taxon>
        <taxon>Asteraceae</taxon>
        <taxon>Carduoideae</taxon>
        <taxon>Cardueae</taxon>
        <taxon>Arctiinae</taxon>
        <taxon>Arctium</taxon>
    </lineage>
</organism>
<comment type="caution">
    <text evidence="1">The sequence shown here is derived from an EMBL/GenBank/DDBJ whole genome shotgun (WGS) entry which is preliminary data.</text>
</comment>
<reference evidence="1 2" key="2">
    <citation type="journal article" date="2022" name="Mol. Ecol. Resour.">
        <title>The genomes of chicory, endive, great burdock and yacon provide insights into Asteraceae paleo-polyploidization history and plant inulin production.</title>
        <authorList>
            <person name="Fan W."/>
            <person name="Wang S."/>
            <person name="Wang H."/>
            <person name="Wang A."/>
            <person name="Jiang F."/>
            <person name="Liu H."/>
            <person name="Zhao H."/>
            <person name="Xu D."/>
            <person name="Zhang Y."/>
        </authorList>
    </citation>
    <scope>NUCLEOTIDE SEQUENCE [LARGE SCALE GENOMIC DNA]</scope>
    <source>
        <strain evidence="2">cv. Niubang</strain>
    </source>
</reference>
<protein>
    <submittedName>
        <fullName evidence="1">Uncharacterized protein</fullName>
    </submittedName>
</protein>
<dbReference type="Proteomes" id="UP001055879">
    <property type="component" value="Linkage Group LG10"/>
</dbReference>
<dbReference type="EMBL" id="CM042056">
    <property type="protein sequence ID" value="KAI3697716.1"/>
    <property type="molecule type" value="Genomic_DNA"/>
</dbReference>
<proteinExistence type="predicted"/>
<gene>
    <name evidence="1" type="ORF">L6452_30813</name>
</gene>
<sequence length="129" mass="14639">MCRTLPTTNRPIFTSGRGRGRGRGARRTPYGIGPSKGSFDSHRSSTRHVSSHHVRSDSPIHMRETSSRESVRQESSLEPSEEYTSRTPTREDMAETIETLRSENAKIREILDQTLSGNTRLRGWLDNLQ</sequence>
<name>A0ACB8ZJ11_ARCLA</name>
<reference evidence="2" key="1">
    <citation type="journal article" date="2022" name="Mol. Ecol. Resour.">
        <title>The genomes of chicory, endive, great burdock and yacon provide insights into Asteraceae palaeo-polyploidization history and plant inulin production.</title>
        <authorList>
            <person name="Fan W."/>
            <person name="Wang S."/>
            <person name="Wang H."/>
            <person name="Wang A."/>
            <person name="Jiang F."/>
            <person name="Liu H."/>
            <person name="Zhao H."/>
            <person name="Xu D."/>
            <person name="Zhang Y."/>
        </authorList>
    </citation>
    <scope>NUCLEOTIDE SEQUENCE [LARGE SCALE GENOMIC DNA]</scope>
    <source>
        <strain evidence="2">cv. Niubang</strain>
    </source>
</reference>
<accession>A0ACB8ZJ11</accession>